<name>A0A075LNK0_9BACI</name>
<feature type="compositionally biased region" description="Basic and acidic residues" evidence="1">
    <location>
        <begin position="51"/>
        <end position="63"/>
    </location>
</feature>
<dbReference type="AlphaFoldDB" id="A0A075LNK0"/>
<gene>
    <name evidence="2" type="ORF">GZ22_15850</name>
</gene>
<evidence type="ECO:0000256" key="1">
    <source>
        <dbReference type="SAM" id="MobiDB-lite"/>
    </source>
</evidence>
<evidence type="ECO:0000313" key="3">
    <source>
        <dbReference type="Proteomes" id="UP000027980"/>
    </source>
</evidence>
<protein>
    <submittedName>
        <fullName evidence="2">Uncharacterized protein</fullName>
    </submittedName>
</protein>
<sequence length="220" mass="24999">MKAFFITLLCICVLAIVGTGIYFFLSQEENDTASGKENEAPQQEQTPAEMPEEKELKPVEKGEGASQLEELTGDTKDFLSTFTYEVYDEQIAYQNEELVKQIISDQHAYLNDLTGWGHIDNVDIEYLAQSDEWQQLQKDVERLRTEGFAPSEAVNDMWNAEAFMRIATDSADLNSLRYVHRIFHDMDAEINGAEVDKIWGATRAFGAEAETQELYAYIKG</sequence>
<proteinExistence type="predicted"/>
<dbReference type="RefSeq" id="WP_038564302.1">
    <property type="nucleotide sequence ID" value="NZ_CP008876.1"/>
</dbReference>
<dbReference type="OrthoDB" id="2087420at2"/>
<dbReference type="GeneID" id="34222978"/>
<dbReference type="KEGG" id="tap:GZ22_15850"/>
<dbReference type="Proteomes" id="UP000027980">
    <property type="component" value="Chromosome"/>
</dbReference>
<dbReference type="EMBL" id="CP008876">
    <property type="protein sequence ID" value="AIF67959.1"/>
    <property type="molecule type" value="Genomic_DNA"/>
</dbReference>
<reference evidence="2 3" key="1">
    <citation type="submission" date="2014-07" db="EMBL/GenBank/DDBJ databases">
        <title>Complete genome sequence of a moderately halophilic bacterium Terribacillus aidingensis MP602, isolated from Cryptomeria fortunei in Tianmu mountain in China.</title>
        <authorList>
            <person name="Wang Y."/>
            <person name="Lu P."/>
            <person name="Zhang L."/>
        </authorList>
    </citation>
    <scope>NUCLEOTIDE SEQUENCE [LARGE SCALE GENOMIC DNA]</scope>
    <source>
        <strain evidence="2 3">MP602</strain>
    </source>
</reference>
<organism evidence="2 3">
    <name type="scientific">Terribacillus saccharophilus</name>
    <dbReference type="NCBI Taxonomy" id="361277"/>
    <lineage>
        <taxon>Bacteria</taxon>
        <taxon>Bacillati</taxon>
        <taxon>Bacillota</taxon>
        <taxon>Bacilli</taxon>
        <taxon>Bacillales</taxon>
        <taxon>Bacillaceae</taxon>
        <taxon>Terribacillus</taxon>
    </lineage>
</organism>
<evidence type="ECO:0000313" key="2">
    <source>
        <dbReference type="EMBL" id="AIF67959.1"/>
    </source>
</evidence>
<feature type="region of interest" description="Disordered" evidence="1">
    <location>
        <begin position="33"/>
        <end position="70"/>
    </location>
</feature>
<accession>A0A075LNK0</accession>
<dbReference type="HOGENOM" id="CLU_1255434_0_0_9"/>